<accession>B5G2R8</accession>
<name>B5G2R8_TAEGU</name>
<reference evidence="1" key="1">
    <citation type="journal article" date="2006" name="Proc. Natl. Acad. Sci. U.S.A.">
        <title>A molecular neuroethological approach for identifying and characterizing a cascade of behaviorally regulated genes.</title>
        <authorList>
            <person name="Wada K."/>
            <person name="Howard J.T."/>
            <person name="McConnell P."/>
            <person name="Whitney O."/>
            <person name="Lints T."/>
            <person name="Rivas M.V."/>
            <person name="Horita H."/>
            <person name="Patterson M.A."/>
            <person name="White S.A."/>
            <person name="Scharff C."/>
            <person name="Haesler S."/>
            <person name="Zhao S."/>
            <person name="Sakaguchi H."/>
            <person name="Hagiwara M."/>
            <person name="Shiraki T."/>
            <person name="Hirozane-Kishikawa T."/>
            <person name="Skene P."/>
            <person name="Hayashizaki Y."/>
            <person name="Carninci P."/>
            <person name="Jarvis E.D."/>
        </authorList>
    </citation>
    <scope>NUCLEOTIDE SEQUENCE</scope>
    <source>
        <tissue evidence="1">Whole brain</tissue>
    </source>
</reference>
<sequence length="46" mass="4956">MWRPSPPATGGRSPSAARPAWCTTRVCWRMGRSLIPPATGTSRSSL</sequence>
<dbReference type="GeneID" id="100190467"/>
<protein>
    <submittedName>
        <fullName evidence="1">Putative FK506 binding protein 1A 12 kDa variant 1</fullName>
    </submittedName>
</protein>
<dbReference type="AlphaFoldDB" id="B5G2R8"/>
<dbReference type="KEGG" id="tgu:100190467"/>
<proteinExistence type="evidence at transcript level"/>
<evidence type="ECO:0000313" key="1">
    <source>
        <dbReference type="EMBL" id="ACH45579.1"/>
    </source>
</evidence>
<dbReference type="EMBL" id="DQ216273">
    <property type="protein sequence ID" value="ACH45579.1"/>
    <property type="molecule type" value="mRNA"/>
</dbReference>
<organism evidence="1">
    <name type="scientific">Taeniopygia guttata</name>
    <name type="common">Zebra finch</name>
    <name type="synonym">Poephila guttata</name>
    <dbReference type="NCBI Taxonomy" id="59729"/>
    <lineage>
        <taxon>Eukaryota</taxon>
        <taxon>Metazoa</taxon>
        <taxon>Chordata</taxon>
        <taxon>Craniata</taxon>
        <taxon>Vertebrata</taxon>
        <taxon>Euteleostomi</taxon>
        <taxon>Archelosauria</taxon>
        <taxon>Archosauria</taxon>
        <taxon>Dinosauria</taxon>
        <taxon>Saurischia</taxon>
        <taxon>Theropoda</taxon>
        <taxon>Coelurosauria</taxon>
        <taxon>Aves</taxon>
        <taxon>Neognathae</taxon>
        <taxon>Neoaves</taxon>
        <taxon>Telluraves</taxon>
        <taxon>Australaves</taxon>
        <taxon>Passeriformes</taxon>
        <taxon>Passeroidea</taxon>
        <taxon>Estrildidae</taxon>
        <taxon>Estrildinae</taxon>
        <taxon>Taeniopygia</taxon>
    </lineage>
</organism>